<evidence type="ECO:0000313" key="2">
    <source>
        <dbReference type="EMBL" id="GAA1625029.1"/>
    </source>
</evidence>
<feature type="region of interest" description="Disordered" evidence="1">
    <location>
        <begin position="56"/>
        <end position="115"/>
    </location>
</feature>
<feature type="compositionally biased region" description="Basic and acidic residues" evidence="1">
    <location>
        <begin position="56"/>
        <end position="71"/>
    </location>
</feature>
<gene>
    <name evidence="2" type="ORF">GCM10009744_10850</name>
</gene>
<dbReference type="Proteomes" id="UP001501319">
    <property type="component" value="Unassembled WGS sequence"/>
</dbReference>
<dbReference type="EMBL" id="BAAANE010000003">
    <property type="protein sequence ID" value="GAA1625029.1"/>
    <property type="molecule type" value="Genomic_DNA"/>
</dbReference>
<proteinExistence type="predicted"/>
<reference evidence="2 3" key="1">
    <citation type="journal article" date="2019" name="Int. J. Syst. Evol. Microbiol.">
        <title>The Global Catalogue of Microorganisms (GCM) 10K type strain sequencing project: providing services to taxonomists for standard genome sequencing and annotation.</title>
        <authorList>
            <consortium name="The Broad Institute Genomics Platform"/>
            <consortium name="The Broad Institute Genome Sequencing Center for Infectious Disease"/>
            <person name="Wu L."/>
            <person name="Ma J."/>
        </authorList>
    </citation>
    <scope>NUCLEOTIDE SEQUENCE [LARGE SCALE GENOMIC DNA]</scope>
    <source>
        <strain evidence="2 3">JCM 14306</strain>
    </source>
</reference>
<evidence type="ECO:0000256" key="1">
    <source>
        <dbReference type="SAM" id="MobiDB-lite"/>
    </source>
</evidence>
<feature type="compositionally biased region" description="Basic and acidic residues" evidence="1">
    <location>
        <begin position="82"/>
        <end position="96"/>
    </location>
</feature>
<protein>
    <submittedName>
        <fullName evidence="2">Uncharacterized protein</fullName>
    </submittedName>
</protein>
<evidence type="ECO:0000313" key="3">
    <source>
        <dbReference type="Proteomes" id="UP001501319"/>
    </source>
</evidence>
<name>A0ABN2F0H5_9ACTN</name>
<dbReference type="InterPro" id="IPR036388">
    <property type="entry name" value="WH-like_DNA-bd_sf"/>
</dbReference>
<organism evidence="2 3">
    <name type="scientific">Kribbella alba</name>
    <dbReference type="NCBI Taxonomy" id="190197"/>
    <lineage>
        <taxon>Bacteria</taxon>
        <taxon>Bacillati</taxon>
        <taxon>Actinomycetota</taxon>
        <taxon>Actinomycetes</taxon>
        <taxon>Propionibacteriales</taxon>
        <taxon>Kribbellaceae</taxon>
        <taxon>Kribbella</taxon>
    </lineage>
</organism>
<accession>A0ABN2F0H5</accession>
<dbReference type="Gene3D" id="1.10.10.10">
    <property type="entry name" value="Winged helix-like DNA-binding domain superfamily/Winged helix DNA-binding domain"/>
    <property type="match status" value="1"/>
</dbReference>
<keyword evidence="3" id="KW-1185">Reference proteome</keyword>
<comment type="caution">
    <text evidence="2">The sequence shown here is derived from an EMBL/GenBank/DDBJ whole genome shotgun (WGS) entry which is preliminary data.</text>
</comment>
<sequence>MMKHCITCGDALHPERAAKYSYCTKPDCQEQNLKDLTIVSIGVNKSADQFMVLDEKTSDELARGQHHDPRRGSYGRQGYEPPTERSASRPAPDRSSKPVAPNKRKPASPPVGRRWTESQQRLAVLYNEQGLNPDKIAEKLGLSRYLVTQMILTAPRHRRR</sequence>